<evidence type="ECO:0000313" key="2">
    <source>
        <dbReference type="EnsemblMetazoa" id="XP_030832228"/>
    </source>
</evidence>
<sequence length="312" mass="33182">MVIKRNTTPSEPDFFLDGYAVCNKIENSELPLECEFRETCEMVPTVSCLVPGYQGCYSHTATAPFFFDGVQADLGDEQVNIQTCAKACSNSSYLGLFGQDCICGSVLGDRSNVGLCDLECQGDDLQQCGGVNAISVYGADVIGQCGTSEPVELTPNQPYYVTSPGFPGRYMYTSAGSCIWTLGVNVKASHNLEVMTAYDFAGLGNTLSINAKYISITYSGRDGKSRIVRAPYAALQDTITVSFRVSSPSTLNDFHIKFSLTPDSMNTKAPDEQTGPATAPIIESTTSKAMQAVSTSGISTAVGVVTALVILA</sequence>
<feature type="domain" description="WSC" evidence="1">
    <location>
        <begin position="50"/>
        <end position="140"/>
    </location>
</feature>
<proteinExistence type="predicted"/>
<dbReference type="Proteomes" id="UP000007110">
    <property type="component" value="Unassembled WGS sequence"/>
</dbReference>
<accession>A0A7M7N7D1</accession>
<reference evidence="2" key="2">
    <citation type="submission" date="2021-01" db="UniProtKB">
        <authorList>
            <consortium name="EnsemblMetazoa"/>
        </authorList>
    </citation>
    <scope>IDENTIFICATION</scope>
</reference>
<reference evidence="3" key="1">
    <citation type="submission" date="2015-02" db="EMBL/GenBank/DDBJ databases">
        <title>Genome sequencing for Strongylocentrotus purpuratus.</title>
        <authorList>
            <person name="Murali S."/>
            <person name="Liu Y."/>
            <person name="Vee V."/>
            <person name="English A."/>
            <person name="Wang M."/>
            <person name="Skinner E."/>
            <person name="Han Y."/>
            <person name="Muzny D.M."/>
            <person name="Worley K.C."/>
            <person name="Gibbs R.A."/>
        </authorList>
    </citation>
    <scope>NUCLEOTIDE SEQUENCE</scope>
</reference>
<dbReference type="EnsemblMetazoa" id="XM_030976368">
    <property type="protein sequence ID" value="XP_030832228"/>
    <property type="gene ID" value="LOC105440302"/>
</dbReference>
<dbReference type="OrthoDB" id="10143469at2759"/>
<dbReference type="AlphaFoldDB" id="A0A7M7N7D1"/>
<dbReference type="RefSeq" id="XP_030832228.1">
    <property type="nucleotide sequence ID" value="XM_030976368.1"/>
</dbReference>
<protein>
    <recommendedName>
        <fullName evidence="1">WSC domain-containing protein</fullName>
    </recommendedName>
</protein>
<dbReference type="InterPro" id="IPR002889">
    <property type="entry name" value="WSC_carb-bd"/>
</dbReference>
<evidence type="ECO:0000259" key="1">
    <source>
        <dbReference type="PROSITE" id="PS51212"/>
    </source>
</evidence>
<evidence type="ECO:0000313" key="3">
    <source>
        <dbReference type="Proteomes" id="UP000007110"/>
    </source>
</evidence>
<dbReference type="InParanoid" id="A0A7M7N7D1"/>
<dbReference type="KEGG" id="spu:105440302"/>
<dbReference type="GeneID" id="105440302"/>
<dbReference type="Pfam" id="PF01822">
    <property type="entry name" value="WSC"/>
    <property type="match status" value="1"/>
</dbReference>
<keyword evidence="3" id="KW-1185">Reference proteome</keyword>
<dbReference type="PROSITE" id="PS51212">
    <property type="entry name" value="WSC"/>
    <property type="match status" value="1"/>
</dbReference>
<organism evidence="2 3">
    <name type="scientific">Strongylocentrotus purpuratus</name>
    <name type="common">Purple sea urchin</name>
    <dbReference type="NCBI Taxonomy" id="7668"/>
    <lineage>
        <taxon>Eukaryota</taxon>
        <taxon>Metazoa</taxon>
        <taxon>Echinodermata</taxon>
        <taxon>Eleutherozoa</taxon>
        <taxon>Echinozoa</taxon>
        <taxon>Echinoidea</taxon>
        <taxon>Euechinoidea</taxon>
        <taxon>Echinacea</taxon>
        <taxon>Camarodonta</taxon>
        <taxon>Echinidea</taxon>
        <taxon>Strongylocentrotidae</taxon>
        <taxon>Strongylocentrotus</taxon>
    </lineage>
</organism>
<name>A0A7M7N7D1_STRPU</name>
<dbReference type="SMART" id="SM00321">
    <property type="entry name" value="WSC"/>
    <property type="match status" value="1"/>
</dbReference>